<evidence type="ECO:0000313" key="5">
    <source>
        <dbReference type="Proteomes" id="UP001205965"/>
    </source>
</evidence>
<keyword evidence="3" id="KW-1133">Transmembrane helix</keyword>
<feature type="transmembrane region" description="Helical" evidence="3">
    <location>
        <begin position="6"/>
        <end position="29"/>
    </location>
</feature>
<dbReference type="PANTHER" id="PTHR30023:SF0">
    <property type="entry name" value="PENICILLIN-SENSITIVE CARBOXYPEPTIDASE A"/>
    <property type="match status" value="1"/>
</dbReference>
<comment type="caution">
    <text evidence="4">The sequence shown here is derived from an EMBL/GenBank/DDBJ whole genome shotgun (WGS) entry which is preliminary data.</text>
</comment>
<sequence length="425" mass="43668">MSGKKLWWSVTAGVVGVAVAGVAGFGVLVQQYYGDLTHGPAYAVEAPTPVLVPAEAEAGVDNTTLAARLTELGADPALGTVHGRVTDTVTGETVWDLNSGTPLQPASSTKVLTAAAAILELGPDDVLTTEVVSGGQPGTVVIRAAGDVWLTTEQMNELADQVGEAEQVLIDLSVWDGDPFMAGWDSADVDAGYIAPLEPAMLYGARIGETEGDVPRSHTPALDVARALAERIGAADVGTGSAPTDAEVLASTDSPPLIERIDEMMVWSDNVMAEAIGHEIAVHRGQPGSAAADTRATLEVLAEHGFDTTGVTLADNSGLSTDNLIPPRLLDDLLVDAAADTPLRHLLATLPVAGGSGTLTDRYGDLSGRGWVRAKTGTLTGTSALAGVVTAESGRVYSFALLSNGSDILSARAALDRFASAIRDS</sequence>
<comment type="similarity">
    <text evidence="1">Belongs to the peptidase S13 family.</text>
</comment>
<dbReference type="InterPro" id="IPR000667">
    <property type="entry name" value="Peptidase_S13"/>
</dbReference>
<dbReference type="Gene3D" id="3.40.710.10">
    <property type="entry name" value="DD-peptidase/beta-lactamase superfamily"/>
    <property type="match status" value="2"/>
</dbReference>
<dbReference type="NCBIfam" id="TIGR00666">
    <property type="entry name" value="PBP4"/>
    <property type="match status" value="1"/>
</dbReference>
<dbReference type="Pfam" id="PF02113">
    <property type="entry name" value="Peptidase_S13"/>
    <property type="match status" value="2"/>
</dbReference>
<name>A0ABT2FWQ1_9CORY</name>
<dbReference type="EMBL" id="JANWTC010000005">
    <property type="protein sequence ID" value="MCS5479661.1"/>
    <property type="molecule type" value="Genomic_DNA"/>
</dbReference>
<dbReference type="Proteomes" id="UP001205965">
    <property type="component" value="Unassembled WGS sequence"/>
</dbReference>
<protein>
    <submittedName>
        <fullName evidence="4">D-alanyl-D-alanine carboxypeptidase/D-alanyl-D-alanine-endopeptidase</fullName>
        <ecNumber evidence="4">3.4.16.4</ecNumber>
    </submittedName>
</protein>
<evidence type="ECO:0000256" key="3">
    <source>
        <dbReference type="SAM" id="Phobius"/>
    </source>
</evidence>
<keyword evidence="4" id="KW-0121">Carboxypeptidase</keyword>
<dbReference type="PRINTS" id="PR00922">
    <property type="entry name" value="DADACBPTASE3"/>
</dbReference>
<dbReference type="GO" id="GO:0009002">
    <property type="term" value="F:serine-type D-Ala-D-Ala carboxypeptidase activity"/>
    <property type="evidence" value="ECO:0007669"/>
    <property type="project" value="UniProtKB-EC"/>
</dbReference>
<gene>
    <name evidence="4" type="primary">dacB</name>
    <name evidence="4" type="ORF">NYP18_08320</name>
</gene>
<keyword evidence="3" id="KW-0472">Membrane</keyword>
<keyword evidence="4" id="KW-0645">Protease</keyword>
<dbReference type="RefSeq" id="WP_259427730.1">
    <property type="nucleotide sequence ID" value="NZ_JANWTC010000005.1"/>
</dbReference>
<reference evidence="4 5" key="1">
    <citation type="submission" date="2022-08" db="EMBL/GenBank/DDBJ databases">
        <title>YIM 101645 draft genome.</title>
        <authorList>
            <person name="Chen X."/>
        </authorList>
    </citation>
    <scope>NUCLEOTIDE SEQUENCE [LARGE SCALE GENOMIC DNA]</scope>
    <source>
        <strain evidence="4 5">YIM 101645</strain>
    </source>
</reference>
<evidence type="ECO:0000256" key="1">
    <source>
        <dbReference type="ARBA" id="ARBA00006096"/>
    </source>
</evidence>
<keyword evidence="3" id="KW-0812">Transmembrane</keyword>
<proteinExistence type="inferred from homology"/>
<evidence type="ECO:0000313" key="4">
    <source>
        <dbReference type="EMBL" id="MCS5479661.1"/>
    </source>
</evidence>
<dbReference type="PANTHER" id="PTHR30023">
    <property type="entry name" value="D-ALANYL-D-ALANINE CARBOXYPEPTIDASE"/>
    <property type="match status" value="1"/>
</dbReference>
<evidence type="ECO:0000256" key="2">
    <source>
        <dbReference type="ARBA" id="ARBA00022801"/>
    </source>
</evidence>
<dbReference type="InterPro" id="IPR012338">
    <property type="entry name" value="Beta-lactam/transpept-like"/>
</dbReference>
<dbReference type="EC" id="3.4.16.4" evidence="4"/>
<keyword evidence="5" id="KW-1185">Reference proteome</keyword>
<organism evidence="4 5">
    <name type="scientific">Corynebacterium lemuris</name>
    <dbReference type="NCBI Taxonomy" id="1859292"/>
    <lineage>
        <taxon>Bacteria</taxon>
        <taxon>Bacillati</taxon>
        <taxon>Actinomycetota</taxon>
        <taxon>Actinomycetes</taxon>
        <taxon>Mycobacteriales</taxon>
        <taxon>Corynebacteriaceae</taxon>
        <taxon>Corynebacterium</taxon>
    </lineage>
</organism>
<dbReference type="SUPFAM" id="SSF56601">
    <property type="entry name" value="beta-lactamase/transpeptidase-like"/>
    <property type="match status" value="1"/>
</dbReference>
<keyword evidence="2 4" id="KW-0378">Hydrolase</keyword>
<accession>A0ABT2FWQ1</accession>